<dbReference type="InterPro" id="IPR016181">
    <property type="entry name" value="Acyl_CoA_acyltransferase"/>
</dbReference>
<evidence type="ECO:0000313" key="6">
    <source>
        <dbReference type="Proteomes" id="UP000638648"/>
    </source>
</evidence>
<sequence length="192" mass="20888">MTNVDQHAESMPAGNDGAGDGVAEVRVRRLHEDDWQELRPVRLEALQEAPMAFGSTYAREVAFTEADWRGRLGRTSVMFLAYGPDPDLPPIGMAGGYQPDWTPGAIELVGMWVRPSARGQRVGDPLVEAVVGWAGEVGAADVRLWLAEGNTSAQRLYARLGFVETGERQPLPHDETRTEIGMIRPAAPNPSA</sequence>
<keyword evidence="1" id="KW-0808">Transferase</keyword>
<feature type="region of interest" description="Disordered" evidence="3">
    <location>
        <begin position="1"/>
        <end position="21"/>
    </location>
</feature>
<dbReference type="InterPro" id="IPR050832">
    <property type="entry name" value="Bact_Acetyltransf"/>
</dbReference>
<evidence type="ECO:0000313" key="5">
    <source>
        <dbReference type="EMBL" id="MBE1606806.1"/>
    </source>
</evidence>
<comment type="caution">
    <text evidence="5">The sequence shown here is derived from an EMBL/GenBank/DDBJ whole genome shotgun (WGS) entry which is preliminary data.</text>
</comment>
<dbReference type="EMBL" id="JADBEM010000001">
    <property type="protein sequence ID" value="MBE1606806.1"/>
    <property type="molecule type" value="Genomic_DNA"/>
</dbReference>
<dbReference type="PANTHER" id="PTHR43877:SF1">
    <property type="entry name" value="ACETYLTRANSFERASE"/>
    <property type="match status" value="1"/>
</dbReference>
<protein>
    <submittedName>
        <fullName evidence="5">GNAT superfamily N-acetyltransferase</fullName>
    </submittedName>
</protein>
<evidence type="ECO:0000259" key="4">
    <source>
        <dbReference type="PROSITE" id="PS51186"/>
    </source>
</evidence>
<gene>
    <name evidence="5" type="ORF">HEB94_003654</name>
</gene>
<dbReference type="PANTHER" id="PTHR43877">
    <property type="entry name" value="AMINOALKYLPHOSPHONATE N-ACETYLTRANSFERASE-RELATED-RELATED"/>
    <property type="match status" value="1"/>
</dbReference>
<proteinExistence type="predicted"/>
<dbReference type="GO" id="GO:0016747">
    <property type="term" value="F:acyltransferase activity, transferring groups other than amino-acyl groups"/>
    <property type="evidence" value="ECO:0007669"/>
    <property type="project" value="InterPro"/>
</dbReference>
<name>A0A927MUV6_9ACTN</name>
<dbReference type="RefSeq" id="WP_337917752.1">
    <property type="nucleotide sequence ID" value="NZ_BAABJL010000109.1"/>
</dbReference>
<dbReference type="Proteomes" id="UP000638648">
    <property type="component" value="Unassembled WGS sequence"/>
</dbReference>
<evidence type="ECO:0000256" key="3">
    <source>
        <dbReference type="SAM" id="MobiDB-lite"/>
    </source>
</evidence>
<feature type="domain" description="N-acetyltransferase" evidence="4">
    <location>
        <begin position="25"/>
        <end position="187"/>
    </location>
</feature>
<dbReference type="Pfam" id="PF00583">
    <property type="entry name" value="Acetyltransf_1"/>
    <property type="match status" value="1"/>
</dbReference>
<dbReference type="AlphaFoldDB" id="A0A927MUV6"/>
<evidence type="ECO:0000256" key="2">
    <source>
        <dbReference type="ARBA" id="ARBA00023315"/>
    </source>
</evidence>
<dbReference type="SUPFAM" id="SSF55729">
    <property type="entry name" value="Acyl-CoA N-acyltransferases (Nat)"/>
    <property type="match status" value="1"/>
</dbReference>
<dbReference type="PROSITE" id="PS51186">
    <property type="entry name" value="GNAT"/>
    <property type="match status" value="1"/>
</dbReference>
<organism evidence="5 6">
    <name type="scientific">Actinopolymorpha pittospori</name>
    <dbReference type="NCBI Taxonomy" id="648752"/>
    <lineage>
        <taxon>Bacteria</taxon>
        <taxon>Bacillati</taxon>
        <taxon>Actinomycetota</taxon>
        <taxon>Actinomycetes</taxon>
        <taxon>Propionibacteriales</taxon>
        <taxon>Actinopolymorphaceae</taxon>
        <taxon>Actinopolymorpha</taxon>
    </lineage>
</organism>
<dbReference type="CDD" id="cd04301">
    <property type="entry name" value="NAT_SF"/>
    <property type="match status" value="1"/>
</dbReference>
<accession>A0A927MUV6</accession>
<reference evidence="5" key="1">
    <citation type="submission" date="2020-10" db="EMBL/GenBank/DDBJ databases">
        <title>Sequencing the genomes of 1000 actinobacteria strains.</title>
        <authorList>
            <person name="Klenk H.-P."/>
        </authorList>
    </citation>
    <scope>NUCLEOTIDE SEQUENCE</scope>
    <source>
        <strain evidence="5">DSM 45354</strain>
    </source>
</reference>
<keyword evidence="2" id="KW-0012">Acyltransferase</keyword>
<dbReference type="InterPro" id="IPR000182">
    <property type="entry name" value="GNAT_dom"/>
</dbReference>
<keyword evidence="6" id="KW-1185">Reference proteome</keyword>
<dbReference type="Gene3D" id="3.40.630.30">
    <property type="match status" value="1"/>
</dbReference>
<evidence type="ECO:0000256" key="1">
    <source>
        <dbReference type="ARBA" id="ARBA00022679"/>
    </source>
</evidence>